<dbReference type="RefSeq" id="WP_060668666.1">
    <property type="nucleotide sequence ID" value="NZ_JANKBL010000012.1"/>
</dbReference>
<dbReference type="Proteomes" id="UP000037854">
    <property type="component" value="Unassembled WGS sequence"/>
</dbReference>
<evidence type="ECO:0000313" key="1">
    <source>
        <dbReference type="EMBL" id="KPH74042.1"/>
    </source>
</evidence>
<accession>A0ABR5MID9</accession>
<reference evidence="1 2" key="1">
    <citation type="submission" date="2015-07" db="EMBL/GenBank/DDBJ databases">
        <title>High-quality draft genome sequence of Oceanobacillus caeni HM6, a bacillus isolated from a human feces.</title>
        <authorList>
            <person name="Kumar J."/>
            <person name="Verma M.K."/>
            <person name="Pandey R."/>
            <person name="Bhambi M."/>
            <person name="Chauhan N."/>
        </authorList>
    </citation>
    <scope>NUCLEOTIDE SEQUENCE [LARGE SCALE GENOMIC DNA]</scope>
    <source>
        <strain evidence="1 2">HM6</strain>
    </source>
</reference>
<evidence type="ECO:0000313" key="2">
    <source>
        <dbReference type="Proteomes" id="UP000037854"/>
    </source>
</evidence>
<name>A0ABR5MID9_9BACI</name>
<protein>
    <submittedName>
        <fullName evidence="1">Uncharacterized protein</fullName>
    </submittedName>
</protein>
<dbReference type="EMBL" id="LGTK01000036">
    <property type="protein sequence ID" value="KPH74042.1"/>
    <property type="molecule type" value="Genomic_DNA"/>
</dbReference>
<proteinExistence type="predicted"/>
<sequence length="92" mass="10485">MEQYKGDIFSGEFLEDNENFYLTQVKSMETGSELSLTQLIQLGNYLAKQQDSFMLTVNDQIPIMLKEEEMDLLLDDLSNILNILEYGGTGHA</sequence>
<organism evidence="1 2">
    <name type="scientific">Oceanobacillus caeni</name>
    <dbReference type="NCBI Taxonomy" id="405946"/>
    <lineage>
        <taxon>Bacteria</taxon>
        <taxon>Bacillati</taxon>
        <taxon>Bacillota</taxon>
        <taxon>Bacilli</taxon>
        <taxon>Bacillales</taxon>
        <taxon>Bacillaceae</taxon>
        <taxon>Oceanobacillus</taxon>
    </lineage>
</organism>
<keyword evidence="2" id="KW-1185">Reference proteome</keyword>
<comment type="caution">
    <text evidence="1">The sequence shown here is derived from an EMBL/GenBank/DDBJ whole genome shotgun (WGS) entry which is preliminary data.</text>
</comment>
<gene>
    <name evidence="1" type="ORF">AFL42_10950</name>
</gene>